<dbReference type="Gene3D" id="3.30.70.270">
    <property type="match status" value="1"/>
</dbReference>
<dbReference type="EMBL" id="FRFG01000031">
    <property type="protein sequence ID" value="SHO57080.1"/>
    <property type="molecule type" value="Genomic_DNA"/>
</dbReference>
<dbReference type="InterPro" id="IPR029787">
    <property type="entry name" value="Nucleotide_cyclase"/>
</dbReference>
<feature type="transmembrane region" description="Helical" evidence="4">
    <location>
        <begin position="179"/>
        <end position="200"/>
    </location>
</feature>
<dbReference type="InterPro" id="IPR000160">
    <property type="entry name" value="GGDEF_dom"/>
</dbReference>
<evidence type="ECO:0000256" key="2">
    <source>
        <dbReference type="ARBA" id="ARBA00012528"/>
    </source>
</evidence>
<dbReference type="CDD" id="cd01949">
    <property type="entry name" value="GGDEF"/>
    <property type="match status" value="1"/>
</dbReference>
<dbReference type="GO" id="GO:0043709">
    <property type="term" value="P:cell adhesion involved in single-species biofilm formation"/>
    <property type="evidence" value="ECO:0007669"/>
    <property type="project" value="TreeGrafter"/>
</dbReference>
<evidence type="ECO:0000313" key="7">
    <source>
        <dbReference type="Proteomes" id="UP000184600"/>
    </source>
</evidence>
<keyword evidence="4" id="KW-0812">Transmembrane</keyword>
<proteinExistence type="predicted"/>
<accession>A0A1M7YWJ4</accession>
<gene>
    <name evidence="6" type="primary">cph2_3</name>
    <name evidence="6" type="ORF">VQ7734_02849</name>
</gene>
<dbReference type="GO" id="GO:0005886">
    <property type="term" value="C:plasma membrane"/>
    <property type="evidence" value="ECO:0007669"/>
    <property type="project" value="TreeGrafter"/>
</dbReference>
<dbReference type="Gene3D" id="3.30.450.40">
    <property type="match status" value="1"/>
</dbReference>
<dbReference type="Pfam" id="PF00990">
    <property type="entry name" value="GGDEF"/>
    <property type="match status" value="1"/>
</dbReference>
<dbReference type="EC" id="2.7.7.65" evidence="2"/>
<dbReference type="SMART" id="SM00267">
    <property type="entry name" value="GGDEF"/>
    <property type="match status" value="1"/>
</dbReference>
<evidence type="ECO:0000256" key="4">
    <source>
        <dbReference type="SAM" id="Phobius"/>
    </source>
</evidence>
<comment type="cofactor">
    <cofactor evidence="1">
        <name>Mg(2+)</name>
        <dbReference type="ChEBI" id="CHEBI:18420"/>
    </cofactor>
</comment>
<dbReference type="SUPFAM" id="SSF55781">
    <property type="entry name" value="GAF domain-like"/>
    <property type="match status" value="1"/>
</dbReference>
<dbReference type="PANTHER" id="PTHR45138:SF9">
    <property type="entry name" value="DIGUANYLATE CYCLASE DGCM-RELATED"/>
    <property type="match status" value="1"/>
</dbReference>
<dbReference type="AlphaFoldDB" id="A0A1M7YWJ4"/>
<dbReference type="SUPFAM" id="SSF55073">
    <property type="entry name" value="Nucleotide cyclase"/>
    <property type="match status" value="1"/>
</dbReference>
<organism evidence="6 7">
    <name type="scientific">Vibrio quintilis</name>
    <dbReference type="NCBI Taxonomy" id="1117707"/>
    <lineage>
        <taxon>Bacteria</taxon>
        <taxon>Pseudomonadati</taxon>
        <taxon>Pseudomonadota</taxon>
        <taxon>Gammaproteobacteria</taxon>
        <taxon>Vibrionales</taxon>
        <taxon>Vibrionaceae</taxon>
        <taxon>Vibrio</taxon>
    </lineage>
</organism>
<protein>
    <recommendedName>
        <fullName evidence="2">diguanylate cyclase</fullName>
        <ecNumber evidence="2">2.7.7.65</ecNumber>
    </recommendedName>
</protein>
<keyword evidence="7" id="KW-1185">Reference proteome</keyword>
<evidence type="ECO:0000256" key="1">
    <source>
        <dbReference type="ARBA" id="ARBA00001946"/>
    </source>
</evidence>
<name>A0A1M7YWJ4_9VIBR</name>
<dbReference type="PANTHER" id="PTHR45138">
    <property type="entry name" value="REGULATORY COMPONENTS OF SENSORY TRANSDUCTION SYSTEM"/>
    <property type="match status" value="1"/>
</dbReference>
<evidence type="ECO:0000259" key="5">
    <source>
        <dbReference type="PROSITE" id="PS50887"/>
    </source>
</evidence>
<dbReference type="InterPro" id="IPR029016">
    <property type="entry name" value="GAF-like_dom_sf"/>
</dbReference>
<evidence type="ECO:0000256" key="3">
    <source>
        <dbReference type="ARBA" id="ARBA00034247"/>
    </source>
</evidence>
<dbReference type="STRING" id="1117707.VQ7734_02849"/>
<feature type="domain" description="GGDEF" evidence="5">
    <location>
        <begin position="416"/>
        <end position="550"/>
    </location>
</feature>
<dbReference type="InterPro" id="IPR050469">
    <property type="entry name" value="Diguanylate_Cyclase"/>
</dbReference>
<dbReference type="PROSITE" id="PS50887">
    <property type="entry name" value="GGDEF"/>
    <property type="match status" value="1"/>
</dbReference>
<dbReference type="InterPro" id="IPR003018">
    <property type="entry name" value="GAF"/>
</dbReference>
<dbReference type="GO" id="GO:1902201">
    <property type="term" value="P:negative regulation of bacterial-type flagellum-dependent cell motility"/>
    <property type="evidence" value="ECO:0007669"/>
    <property type="project" value="TreeGrafter"/>
</dbReference>
<dbReference type="GO" id="GO:0052621">
    <property type="term" value="F:diguanylate cyclase activity"/>
    <property type="evidence" value="ECO:0007669"/>
    <property type="project" value="UniProtKB-EC"/>
</dbReference>
<dbReference type="Proteomes" id="UP000184600">
    <property type="component" value="Unassembled WGS sequence"/>
</dbReference>
<keyword evidence="4" id="KW-0472">Membrane</keyword>
<dbReference type="RefSeq" id="WP_073583657.1">
    <property type="nucleotide sequence ID" value="NZ_AP024898.1"/>
</dbReference>
<dbReference type="InterPro" id="IPR043128">
    <property type="entry name" value="Rev_trsase/Diguanyl_cyclase"/>
</dbReference>
<dbReference type="NCBIfam" id="TIGR00254">
    <property type="entry name" value="GGDEF"/>
    <property type="match status" value="1"/>
</dbReference>
<dbReference type="FunFam" id="3.30.70.270:FF:000001">
    <property type="entry name" value="Diguanylate cyclase domain protein"/>
    <property type="match status" value="1"/>
</dbReference>
<comment type="catalytic activity">
    <reaction evidence="3">
        <text>2 GTP = 3',3'-c-di-GMP + 2 diphosphate</text>
        <dbReference type="Rhea" id="RHEA:24898"/>
        <dbReference type="ChEBI" id="CHEBI:33019"/>
        <dbReference type="ChEBI" id="CHEBI:37565"/>
        <dbReference type="ChEBI" id="CHEBI:58805"/>
        <dbReference type="EC" id="2.7.7.65"/>
    </reaction>
</comment>
<keyword evidence="4" id="KW-1133">Transmembrane helix</keyword>
<sequence length="568" mass="64544">MKRFKGLNFIPVIALFITMVFGDYLYNRTLDDWLTDMVSGYMTGLLDDVDYQIQQQNIHFQEKDITEVDAFLDSLSQAKFGRRFTLLDSNGNVLGDSQLNIQEIMQMDDHSDLPEIQQALQGKTGVAKHFSPSMNQNLLYVAKKLDIKTAQLNSGQPEKSYILRLAMPLRTLTSMAEKLRLIVHILLAFSLVILIFTSWFSHRKIFSLINEERMQQEERIQQRTREIELLHRLASLLATCKSMTEAQAVVSDLIPRIIGDVNGCVSIMRDSRNQLEIMLDWGGNWPSRPIYSPDDCWSLRKGKYHLSHDDYHNLPCSHMEQCDDNDLTLCIPLVAHGNTIGMFHLYFGQVEMEMTEDKKRLAFAISEHLGLALANIILQEKLRSQAMMDPLTSLFNRRAFEEVIDNEWVESGRSRQPFSLMMTDLDHFKRFNDNFGHDAGDYVLKEVAKLFKKESGGNSEVFRIGGEEIAIVSTDCDRSQSVQLANHLIHQVNELHLSMNGISFGQLGVSIGVITYPDSNLTVAELIKAADVALYQAKENGRNQAVHGYIDSVKPLYPGELAEVSGEL</sequence>
<feature type="transmembrane region" description="Helical" evidence="4">
    <location>
        <begin position="6"/>
        <end position="26"/>
    </location>
</feature>
<reference evidence="7" key="1">
    <citation type="submission" date="2016-12" db="EMBL/GenBank/DDBJ databases">
        <authorList>
            <person name="Rodrigo-Torres L."/>
            <person name="Arahal R.D."/>
            <person name="Lucena T."/>
        </authorList>
    </citation>
    <scope>NUCLEOTIDE SEQUENCE [LARGE SCALE GENOMIC DNA]</scope>
</reference>
<dbReference type="SMART" id="SM00065">
    <property type="entry name" value="GAF"/>
    <property type="match status" value="1"/>
</dbReference>
<evidence type="ECO:0000313" key="6">
    <source>
        <dbReference type="EMBL" id="SHO57080.1"/>
    </source>
</evidence>